<comment type="caution">
    <text evidence="2">The sequence shown here is derived from an EMBL/GenBank/DDBJ whole genome shotgun (WGS) entry which is preliminary data.</text>
</comment>
<sequence>MSRMILDTDIGTDSDDAVALALAMRSPEITVEGVTTVYGNVIVRSKIAQKIMALSGAGEAPVYAGIVKPLLHNREVFWAGIEGEGLDLVDDREEGTKHAVDYIIETVMGNPGEITLVTIGPLTNIAAAIIREPRVAKAVKEIVMMGGVTRLGSVGVELPAIEHNVKCDPEAASLVFSSGAKILMVGLDVTRQVSITRADKDELAASGTPLALTLTQQITGYMDYRKRDFTFMHDPLAVALLIRRDLVKTRKMDIRVDYDHRHPTGTTVGELNENGNVEVCLEVDRDAFLRLLRQRVFS</sequence>
<evidence type="ECO:0000313" key="2">
    <source>
        <dbReference type="EMBL" id="CAG7616450.1"/>
    </source>
</evidence>
<evidence type="ECO:0000259" key="1">
    <source>
        <dbReference type="Pfam" id="PF01156"/>
    </source>
</evidence>
<gene>
    <name evidence="2" type="primary">rihB_2</name>
    <name evidence="2" type="ORF">PAESOLCIP111_01906</name>
</gene>
<dbReference type="Pfam" id="PF01156">
    <property type="entry name" value="IU_nuc_hydro"/>
    <property type="match status" value="1"/>
</dbReference>
<dbReference type="EC" id="3.2.2.8" evidence="2"/>
<dbReference type="GO" id="GO:0050263">
    <property type="term" value="F:ribosylpyrimidine nucleosidase activity"/>
    <property type="evidence" value="ECO:0007669"/>
    <property type="project" value="UniProtKB-EC"/>
</dbReference>
<keyword evidence="3" id="KW-1185">Reference proteome</keyword>
<name>A0A916JYP3_9BACL</name>
<dbReference type="PANTHER" id="PTHR12304:SF4">
    <property type="entry name" value="URIDINE NUCLEOSIDASE"/>
    <property type="match status" value="1"/>
</dbReference>
<dbReference type="GO" id="GO:0006152">
    <property type="term" value="P:purine nucleoside catabolic process"/>
    <property type="evidence" value="ECO:0007669"/>
    <property type="project" value="TreeGrafter"/>
</dbReference>
<keyword evidence="2" id="KW-0326">Glycosidase</keyword>
<dbReference type="InterPro" id="IPR001910">
    <property type="entry name" value="Inosine/uridine_hydrolase_dom"/>
</dbReference>
<reference evidence="2" key="1">
    <citation type="submission" date="2021-06" db="EMBL/GenBank/DDBJ databases">
        <authorList>
            <person name="Criscuolo A."/>
        </authorList>
    </citation>
    <scope>NUCLEOTIDE SEQUENCE</scope>
    <source>
        <strain evidence="2">CIP111600</strain>
    </source>
</reference>
<keyword evidence="2" id="KW-0378">Hydrolase</keyword>
<feature type="domain" description="Inosine/uridine-preferring nucleoside hydrolase" evidence="1">
    <location>
        <begin position="4"/>
        <end position="289"/>
    </location>
</feature>
<dbReference type="RefSeq" id="WP_218091697.1">
    <property type="nucleotide sequence ID" value="NZ_CAJVAS010000006.1"/>
</dbReference>
<protein>
    <submittedName>
        <fullName evidence="2">Pyrimidine-specific ribonucleoside hydrolase RihB</fullName>
        <ecNumber evidence="2">3.2.2.8</ecNumber>
    </submittedName>
</protein>
<dbReference type="InterPro" id="IPR023186">
    <property type="entry name" value="IUNH"/>
</dbReference>
<evidence type="ECO:0000313" key="3">
    <source>
        <dbReference type="Proteomes" id="UP000693672"/>
    </source>
</evidence>
<dbReference type="PANTHER" id="PTHR12304">
    <property type="entry name" value="INOSINE-URIDINE PREFERRING NUCLEOSIDE HYDROLASE"/>
    <property type="match status" value="1"/>
</dbReference>
<dbReference type="AlphaFoldDB" id="A0A916JYP3"/>
<organism evidence="2 3">
    <name type="scientific">Paenibacillus solanacearum</name>
    <dbReference type="NCBI Taxonomy" id="2048548"/>
    <lineage>
        <taxon>Bacteria</taxon>
        <taxon>Bacillati</taxon>
        <taxon>Bacillota</taxon>
        <taxon>Bacilli</taxon>
        <taxon>Bacillales</taxon>
        <taxon>Paenibacillaceae</taxon>
        <taxon>Paenibacillus</taxon>
    </lineage>
</organism>
<proteinExistence type="predicted"/>
<dbReference type="Proteomes" id="UP000693672">
    <property type="component" value="Unassembled WGS sequence"/>
</dbReference>
<dbReference type="GO" id="GO:0005829">
    <property type="term" value="C:cytosol"/>
    <property type="evidence" value="ECO:0007669"/>
    <property type="project" value="TreeGrafter"/>
</dbReference>
<dbReference type="GO" id="GO:0008477">
    <property type="term" value="F:purine nucleosidase activity"/>
    <property type="evidence" value="ECO:0007669"/>
    <property type="project" value="TreeGrafter"/>
</dbReference>
<accession>A0A916JYP3</accession>
<dbReference type="EMBL" id="CAJVAS010000006">
    <property type="protein sequence ID" value="CAG7616450.1"/>
    <property type="molecule type" value="Genomic_DNA"/>
</dbReference>